<name>A0ABS4SE16_9PROT</name>
<reference evidence="2 3" key="1">
    <citation type="submission" date="2021-03" db="EMBL/GenBank/DDBJ databases">
        <title>Genomic Encyclopedia of Type Strains, Phase III (KMG-III): the genomes of soil and plant-associated and newly described type strains.</title>
        <authorList>
            <person name="Whitman W."/>
        </authorList>
    </citation>
    <scope>NUCLEOTIDE SEQUENCE [LARGE SCALE GENOMIC DNA]</scope>
    <source>
        <strain evidence="2 3">IMMIB AFH-6</strain>
    </source>
</reference>
<accession>A0ABS4SE16</accession>
<dbReference type="RefSeq" id="WP_246500358.1">
    <property type="nucleotide sequence ID" value="NZ_JAGINP010000001.1"/>
</dbReference>
<sequence>MSDKMQDGTPKPADGGTHPPRSYDPERDKPIGKRDEAAPGTPGTGEDIDPKTGETFTEGIGGA</sequence>
<organism evidence="2 3">
    <name type="scientific">Azospirillum rugosum</name>
    <dbReference type="NCBI Taxonomy" id="416170"/>
    <lineage>
        <taxon>Bacteria</taxon>
        <taxon>Pseudomonadati</taxon>
        <taxon>Pseudomonadota</taxon>
        <taxon>Alphaproteobacteria</taxon>
        <taxon>Rhodospirillales</taxon>
        <taxon>Azospirillaceae</taxon>
        <taxon>Azospirillum</taxon>
    </lineage>
</organism>
<comment type="caution">
    <text evidence="2">The sequence shown here is derived from an EMBL/GenBank/DDBJ whole genome shotgun (WGS) entry which is preliminary data.</text>
</comment>
<evidence type="ECO:0000313" key="3">
    <source>
        <dbReference type="Proteomes" id="UP000781958"/>
    </source>
</evidence>
<keyword evidence="3" id="KW-1185">Reference proteome</keyword>
<proteinExistence type="predicted"/>
<evidence type="ECO:0000256" key="1">
    <source>
        <dbReference type="SAM" id="MobiDB-lite"/>
    </source>
</evidence>
<feature type="region of interest" description="Disordered" evidence="1">
    <location>
        <begin position="1"/>
        <end position="63"/>
    </location>
</feature>
<gene>
    <name evidence="2" type="ORF">J2851_000555</name>
</gene>
<dbReference type="EMBL" id="JAGINP010000001">
    <property type="protein sequence ID" value="MBP2290818.1"/>
    <property type="molecule type" value="Genomic_DNA"/>
</dbReference>
<feature type="compositionally biased region" description="Basic and acidic residues" evidence="1">
    <location>
        <begin position="21"/>
        <end position="37"/>
    </location>
</feature>
<protein>
    <submittedName>
        <fullName evidence="2">Uncharacterized protein</fullName>
    </submittedName>
</protein>
<evidence type="ECO:0000313" key="2">
    <source>
        <dbReference type="EMBL" id="MBP2290818.1"/>
    </source>
</evidence>
<dbReference type="Proteomes" id="UP000781958">
    <property type="component" value="Unassembled WGS sequence"/>
</dbReference>